<evidence type="ECO:0000313" key="2">
    <source>
        <dbReference type="EMBL" id="KAJ7754442.1"/>
    </source>
</evidence>
<sequence>MLRASWALLSLPFIPGARPRLDRPLPAFFSRQDRYFVATLKKFTAKNDFLAGPTPEVASDDTGKPEAGPDIPPTFRFPPFPLALADEPLAKIPAEPESDTEKDIFEAPSVVRTLPEMLPEPETDPGSMFEDKAQDDYIGIVTSNSPPMTSTQSLEMLIAQKDYAQAERVLEELLQFGTEIPFSFSYEMAAIAAVKIPATTSTEMDDQVKTFRKWFSLIPLAHQSPPRKFRTLRRYIMHTPLNSLKLIMEFSLIAAEKGYATSTHHHAIGVVCMYGDPEHTLSYIEQLRSLSRSYLHQYAHRHDIARLDRRLHVDMIGFAVRRLANAGRFDHAVQLVPDPLQTDTYLSSYTWLFLLNRLKKTNDPQYEPHIKFVEQHQSEEIFKAVGLKKMATSTLVSAIRCLAYVRRLDLAVPLLPKLQEKQPERVLETFDVLLPRLRELRAKESSRLPKYVEILRGISQQPETSQFTAAAIADFIASPPSASTEEETVPKTGDVLQNTIYALARAWCLEEAIALIPAYHQSTASRDTSGLYALLLKKIKTSHNSKYHRYHEVIEKLRNSLRRPTVKVADPSRASAPAASKPVHDEDAIRFLESFSAEDVFLASSFPSGPPQLIVPTWPRLYSVDSVPSTSPPHH</sequence>
<evidence type="ECO:0000313" key="3">
    <source>
        <dbReference type="Proteomes" id="UP001215598"/>
    </source>
</evidence>
<feature type="region of interest" description="Disordered" evidence="1">
    <location>
        <begin position="51"/>
        <end position="71"/>
    </location>
</feature>
<gene>
    <name evidence="2" type="ORF">B0H16DRAFT_1690462</name>
</gene>
<evidence type="ECO:0000256" key="1">
    <source>
        <dbReference type="SAM" id="MobiDB-lite"/>
    </source>
</evidence>
<dbReference type="AlphaFoldDB" id="A0AAD7J0R2"/>
<keyword evidence="3" id="KW-1185">Reference proteome</keyword>
<reference evidence="2" key="1">
    <citation type="submission" date="2023-03" db="EMBL/GenBank/DDBJ databases">
        <title>Massive genome expansion in bonnet fungi (Mycena s.s.) driven by repeated elements and novel gene families across ecological guilds.</title>
        <authorList>
            <consortium name="Lawrence Berkeley National Laboratory"/>
            <person name="Harder C.B."/>
            <person name="Miyauchi S."/>
            <person name="Viragh M."/>
            <person name="Kuo A."/>
            <person name="Thoen E."/>
            <person name="Andreopoulos B."/>
            <person name="Lu D."/>
            <person name="Skrede I."/>
            <person name="Drula E."/>
            <person name="Henrissat B."/>
            <person name="Morin E."/>
            <person name="Kohler A."/>
            <person name="Barry K."/>
            <person name="LaButti K."/>
            <person name="Morin E."/>
            <person name="Salamov A."/>
            <person name="Lipzen A."/>
            <person name="Mereny Z."/>
            <person name="Hegedus B."/>
            <person name="Baldrian P."/>
            <person name="Stursova M."/>
            <person name="Weitz H."/>
            <person name="Taylor A."/>
            <person name="Grigoriev I.V."/>
            <person name="Nagy L.G."/>
            <person name="Martin F."/>
            <person name="Kauserud H."/>
        </authorList>
    </citation>
    <scope>NUCLEOTIDE SEQUENCE</scope>
    <source>
        <strain evidence="2">CBHHK182m</strain>
    </source>
</reference>
<proteinExistence type="predicted"/>
<dbReference type="Proteomes" id="UP001215598">
    <property type="component" value="Unassembled WGS sequence"/>
</dbReference>
<protein>
    <submittedName>
        <fullName evidence="2">Uncharacterized protein</fullName>
    </submittedName>
</protein>
<organism evidence="2 3">
    <name type="scientific">Mycena metata</name>
    <dbReference type="NCBI Taxonomy" id="1033252"/>
    <lineage>
        <taxon>Eukaryota</taxon>
        <taxon>Fungi</taxon>
        <taxon>Dikarya</taxon>
        <taxon>Basidiomycota</taxon>
        <taxon>Agaricomycotina</taxon>
        <taxon>Agaricomycetes</taxon>
        <taxon>Agaricomycetidae</taxon>
        <taxon>Agaricales</taxon>
        <taxon>Marasmiineae</taxon>
        <taxon>Mycenaceae</taxon>
        <taxon>Mycena</taxon>
    </lineage>
</organism>
<accession>A0AAD7J0R2</accession>
<dbReference type="EMBL" id="JARKIB010000052">
    <property type="protein sequence ID" value="KAJ7754442.1"/>
    <property type="molecule type" value="Genomic_DNA"/>
</dbReference>
<name>A0AAD7J0R2_9AGAR</name>
<comment type="caution">
    <text evidence="2">The sequence shown here is derived from an EMBL/GenBank/DDBJ whole genome shotgun (WGS) entry which is preliminary data.</text>
</comment>
<feature type="non-terminal residue" evidence="2">
    <location>
        <position position="635"/>
    </location>
</feature>